<evidence type="ECO:0000256" key="9">
    <source>
        <dbReference type="PROSITE-ProRule" id="PRU00284"/>
    </source>
</evidence>
<evidence type="ECO:0000256" key="10">
    <source>
        <dbReference type="SAM" id="Coils"/>
    </source>
</evidence>
<dbReference type="InterPro" id="IPR003660">
    <property type="entry name" value="HAMP_dom"/>
</dbReference>
<dbReference type="Pfam" id="PF00672">
    <property type="entry name" value="HAMP"/>
    <property type="match status" value="1"/>
</dbReference>
<dbReference type="InterPro" id="IPR004090">
    <property type="entry name" value="Chemotax_Me-accpt_rcpt"/>
</dbReference>
<keyword evidence="6 11" id="KW-0472">Membrane</keyword>
<dbReference type="FunFam" id="1.10.287.950:FF:000001">
    <property type="entry name" value="Methyl-accepting chemotaxis sensory transducer"/>
    <property type="match status" value="1"/>
</dbReference>
<comment type="similarity">
    <text evidence="8">Belongs to the methyl-accepting chemotaxis (MCP) protein family.</text>
</comment>
<evidence type="ECO:0000256" key="5">
    <source>
        <dbReference type="ARBA" id="ARBA00022989"/>
    </source>
</evidence>
<dbReference type="InterPro" id="IPR033479">
    <property type="entry name" value="dCache_1"/>
</dbReference>
<dbReference type="InterPro" id="IPR029151">
    <property type="entry name" value="Sensor-like_sf"/>
</dbReference>
<evidence type="ECO:0000259" key="13">
    <source>
        <dbReference type="PROSITE" id="PS50885"/>
    </source>
</evidence>
<dbReference type="PANTHER" id="PTHR32089">
    <property type="entry name" value="METHYL-ACCEPTING CHEMOTAXIS PROTEIN MCPB"/>
    <property type="match status" value="1"/>
</dbReference>
<feature type="transmembrane region" description="Helical" evidence="11">
    <location>
        <begin position="276"/>
        <end position="295"/>
    </location>
</feature>
<keyword evidence="10" id="KW-0175">Coiled coil</keyword>
<evidence type="ECO:0000313" key="14">
    <source>
        <dbReference type="EMBL" id="AOZ49796.1"/>
    </source>
</evidence>
<feature type="coiled-coil region" evidence="10">
    <location>
        <begin position="500"/>
        <end position="538"/>
    </location>
</feature>
<evidence type="ECO:0000256" key="6">
    <source>
        <dbReference type="ARBA" id="ARBA00023136"/>
    </source>
</evidence>
<dbReference type="GO" id="GO:0005886">
    <property type="term" value="C:plasma membrane"/>
    <property type="evidence" value="ECO:0007669"/>
    <property type="project" value="UniProtKB-SubCell"/>
</dbReference>
<feature type="domain" description="Methyl-accepting transducer" evidence="12">
    <location>
        <begin position="356"/>
        <end position="592"/>
    </location>
</feature>
<dbReference type="GeneID" id="68840990"/>
<dbReference type="SUPFAM" id="SSF58104">
    <property type="entry name" value="Methyl-accepting chemotaxis protein (MCP) signaling domain"/>
    <property type="match status" value="1"/>
</dbReference>
<dbReference type="Gene3D" id="3.30.450.20">
    <property type="entry name" value="PAS domain"/>
    <property type="match status" value="2"/>
</dbReference>
<keyword evidence="4 11" id="KW-0812">Transmembrane</keyword>
<dbReference type="CDD" id="cd06225">
    <property type="entry name" value="HAMP"/>
    <property type="match status" value="1"/>
</dbReference>
<evidence type="ECO:0000256" key="4">
    <source>
        <dbReference type="ARBA" id="ARBA00022692"/>
    </source>
</evidence>
<protein>
    <submittedName>
        <fullName evidence="14">Chemotaxis protein</fullName>
    </submittedName>
</protein>
<dbReference type="InterPro" id="IPR004089">
    <property type="entry name" value="MCPsignal_dom"/>
</dbReference>
<dbReference type="SUPFAM" id="SSF103190">
    <property type="entry name" value="Sensory domain-like"/>
    <property type="match status" value="1"/>
</dbReference>
<feature type="coiled-coil region" evidence="10">
    <location>
        <begin position="371"/>
        <end position="401"/>
    </location>
</feature>
<feature type="domain" description="HAMP" evidence="13">
    <location>
        <begin position="297"/>
        <end position="351"/>
    </location>
</feature>
<keyword evidence="5 11" id="KW-1133">Transmembrane helix</keyword>
<gene>
    <name evidence="14" type="ORF">BKX93_07170</name>
</gene>
<reference evidence="14 15" key="1">
    <citation type="submission" date="2016-10" db="EMBL/GenBank/DDBJ databases">
        <title>Chromobacterium muskegensis sp. nov., an insecticidal bacterium isolated from Sphagnum bogs.</title>
        <authorList>
            <person name="Sparks M.E."/>
            <person name="Blackburn M.B."/>
            <person name="Gundersen-Rindal D.E."/>
            <person name="Mitchell A."/>
            <person name="Farrar R."/>
            <person name="Kuhar D."/>
        </authorList>
    </citation>
    <scope>NUCLEOTIDE SEQUENCE [LARGE SCALE GENOMIC DNA]</scope>
    <source>
        <strain evidence="14 15">21-1</strain>
    </source>
</reference>
<sequence>MKIAHKAGLISALVLAATLSTLSWLQYLSVADSIRSGKEQEVVQTSQVLAEQIANWLNGKLAQIQLMSETIDSNFSGDRILEVFQRPMLKKEFKLIFGGLDTDGKKISNDSSWNPPPTWDARKRPWYPVAKAAAGVGLTDPYPDAASGEILISVVAKLTDKGAFKGAFGGDLSLKSVSDALNTATFNGAGYAFLLSSDGKIISHPDAKLNGKSVAELFGGTAPALGDKVQELEVGGQRLMVAFHPLDRLQPAKWLVGVVLDEDKVMAEARQIGWRGFWGAVIGVVLSMAILSTLMQQILRRPLQQLKLSLAELNSGNGDLTRRVDESSNDEFGEVARELNRFIAYLQRLIGDIRQISTRVSQGAEQSAGEARQSSGEASRLQQELEQLVAAIRQMAEAAGEMTSSAGAVAESARLAHEETGSRVSLVTQSSQSIRRLADTLDETSRSMNELAEFSKNIESIVRVITGVAEQTNLLALNAAIEAARAGEMGRGFAVVADEVRKLASQTQQATQEIRAMIEQLQRGVGEARQKMDESRERASSTVKDAEQISEMLLRIQDVISDINAKNGEIAGAVDRQSRMTQEINDSAGNIQHIGQRVSDAAQVQLRHCDDTAADVAEQDKMIGRFRLE</sequence>
<dbReference type="PROSITE" id="PS50885">
    <property type="entry name" value="HAMP"/>
    <property type="match status" value="1"/>
</dbReference>
<dbReference type="GO" id="GO:0007165">
    <property type="term" value="P:signal transduction"/>
    <property type="evidence" value="ECO:0007669"/>
    <property type="project" value="UniProtKB-KW"/>
</dbReference>
<dbReference type="Pfam" id="PF02743">
    <property type="entry name" value="dCache_1"/>
    <property type="match status" value="1"/>
</dbReference>
<dbReference type="Gene3D" id="1.10.287.950">
    <property type="entry name" value="Methyl-accepting chemotaxis protein"/>
    <property type="match status" value="1"/>
</dbReference>
<dbReference type="Proteomes" id="UP000178776">
    <property type="component" value="Chromosome"/>
</dbReference>
<keyword evidence="2" id="KW-1003">Cell membrane</keyword>
<evidence type="ECO:0000256" key="11">
    <source>
        <dbReference type="SAM" id="Phobius"/>
    </source>
</evidence>
<evidence type="ECO:0000256" key="7">
    <source>
        <dbReference type="ARBA" id="ARBA00023224"/>
    </source>
</evidence>
<name>A0A1D9LEV6_9NEIS</name>
<dbReference type="CDD" id="cd12913">
    <property type="entry name" value="PDC1_MCP_like"/>
    <property type="match status" value="1"/>
</dbReference>
<dbReference type="AlphaFoldDB" id="A0A1D9LEV6"/>
<accession>A0A1D9LEV6</accession>
<dbReference type="STRING" id="1108595.BKX93_07170"/>
<dbReference type="EMBL" id="CP017707">
    <property type="protein sequence ID" value="AOZ49796.1"/>
    <property type="molecule type" value="Genomic_DNA"/>
</dbReference>
<evidence type="ECO:0000259" key="12">
    <source>
        <dbReference type="PROSITE" id="PS50111"/>
    </source>
</evidence>
<dbReference type="SMART" id="SM00304">
    <property type="entry name" value="HAMP"/>
    <property type="match status" value="2"/>
</dbReference>
<comment type="subcellular location">
    <subcellularLocation>
        <location evidence="1">Cell membrane</location>
        <topology evidence="1">Multi-pass membrane protein</topology>
    </subcellularLocation>
</comment>
<dbReference type="SMART" id="SM00283">
    <property type="entry name" value="MA"/>
    <property type="match status" value="1"/>
</dbReference>
<dbReference type="GO" id="GO:0006935">
    <property type="term" value="P:chemotaxis"/>
    <property type="evidence" value="ECO:0007669"/>
    <property type="project" value="UniProtKB-KW"/>
</dbReference>
<dbReference type="Pfam" id="PF00015">
    <property type="entry name" value="MCPsignal"/>
    <property type="match status" value="1"/>
</dbReference>
<keyword evidence="7 9" id="KW-0807">Transducer</keyword>
<evidence type="ECO:0000313" key="15">
    <source>
        <dbReference type="Proteomes" id="UP000178776"/>
    </source>
</evidence>
<dbReference type="PANTHER" id="PTHR32089:SF117">
    <property type="entry name" value="METHYL ACCEPTING SENSORY TRANSDUCER WITH CACHE_1 SMALL MOLECULE BINDING DOMAIN"/>
    <property type="match status" value="1"/>
</dbReference>
<evidence type="ECO:0000256" key="2">
    <source>
        <dbReference type="ARBA" id="ARBA00022475"/>
    </source>
</evidence>
<evidence type="ECO:0000256" key="8">
    <source>
        <dbReference type="ARBA" id="ARBA00029447"/>
    </source>
</evidence>
<dbReference type="KEGG" id="cvc:BKX93_07170"/>
<evidence type="ECO:0000256" key="3">
    <source>
        <dbReference type="ARBA" id="ARBA00022500"/>
    </source>
</evidence>
<keyword evidence="3" id="KW-0145">Chemotaxis</keyword>
<dbReference type="PRINTS" id="PR00260">
    <property type="entry name" value="CHEMTRNSDUCR"/>
</dbReference>
<dbReference type="PROSITE" id="PS50111">
    <property type="entry name" value="CHEMOTAXIS_TRANSDUC_2"/>
    <property type="match status" value="1"/>
</dbReference>
<dbReference type="CDD" id="cd11386">
    <property type="entry name" value="MCP_signal"/>
    <property type="match status" value="1"/>
</dbReference>
<evidence type="ECO:0000256" key="1">
    <source>
        <dbReference type="ARBA" id="ARBA00004651"/>
    </source>
</evidence>
<organism evidence="14 15">
    <name type="scientific">Chromobacterium vaccinii</name>
    <dbReference type="NCBI Taxonomy" id="1108595"/>
    <lineage>
        <taxon>Bacteria</taxon>
        <taxon>Pseudomonadati</taxon>
        <taxon>Pseudomonadota</taxon>
        <taxon>Betaproteobacteria</taxon>
        <taxon>Neisseriales</taxon>
        <taxon>Chromobacteriaceae</taxon>
        <taxon>Chromobacterium</taxon>
    </lineage>
</organism>
<dbReference type="CDD" id="cd12912">
    <property type="entry name" value="PDC2_MCP_like"/>
    <property type="match status" value="1"/>
</dbReference>
<proteinExistence type="inferred from homology"/>
<dbReference type="RefSeq" id="WP_070979344.1">
    <property type="nucleotide sequence ID" value="NZ_CP017707.1"/>
</dbReference>
<dbReference type="GO" id="GO:0004888">
    <property type="term" value="F:transmembrane signaling receptor activity"/>
    <property type="evidence" value="ECO:0007669"/>
    <property type="project" value="InterPro"/>
</dbReference>